<keyword evidence="5" id="KW-0472">Membrane</keyword>
<feature type="non-terminal residue" evidence="7">
    <location>
        <position position="1"/>
    </location>
</feature>
<keyword evidence="4" id="KW-1133">Transmembrane helix</keyword>
<protein>
    <submittedName>
        <fullName evidence="7">Dysferlin</fullName>
    </submittedName>
</protein>
<feature type="domain" description="Ferlin B-domain" evidence="6">
    <location>
        <begin position="2"/>
        <end position="53"/>
    </location>
</feature>
<evidence type="ECO:0000256" key="2">
    <source>
        <dbReference type="ARBA" id="ARBA00022692"/>
    </source>
</evidence>
<dbReference type="Pfam" id="PF08150">
    <property type="entry name" value="FerB"/>
    <property type="match status" value="1"/>
</dbReference>
<evidence type="ECO:0000256" key="4">
    <source>
        <dbReference type="ARBA" id="ARBA00022989"/>
    </source>
</evidence>
<evidence type="ECO:0000313" key="8">
    <source>
        <dbReference type="Proteomes" id="UP000053309"/>
    </source>
</evidence>
<evidence type="ECO:0000313" key="7">
    <source>
        <dbReference type="EMBL" id="KFO15433.1"/>
    </source>
</evidence>
<keyword evidence="8" id="KW-1185">Reference proteome</keyword>
<keyword evidence="3" id="KW-0677">Repeat</keyword>
<dbReference type="GO" id="GO:0033292">
    <property type="term" value="P:T-tubule organization"/>
    <property type="evidence" value="ECO:0007669"/>
    <property type="project" value="TreeGrafter"/>
</dbReference>
<dbReference type="GO" id="GO:0002281">
    <property type="term" value="P:macrophage activation involved in immune response"/>
    <property type="evidence" value="ECO:0007669"/>
    <property type="project" value="TreeGrafter"/>
</dbReference>
<evidence type="ECO:0000256" key="3">
    <source>
        <dbReference type="ARBA" id="ARBA00022737"/>
    </source>
</evidence>
<organism evidence="7 8">
    <name type="scientific">Balearica regulorum gibbericeps</name>
    <name type="common">East African grey crowned-crane</name>
    <dbReference type="NCBI Taxonomy" id="100784"/>
    <lineage>
        <taxon>Eukaryota</taxon>
        <taxon>Metazoa</taxon>
        <taxon>Chordata</taxon>
        <taxon>Craniata</taxon>
        <taxon>Vertebrata</taxon>
        <taxon>Euteleostomi</taxon>
        <taxon>Archelosauria</taxon>
        <taxon>Archosauria</taxon>
        <taxon>Dinosauria</taxon>
        <taxon>Saurischia</taxon>
        <taxon>Theropoda</taxon>
        <taxon>Coelurosauria</taxon>
        <taxon>Aves</taxon>
        <taxon>Neognathae</taxon>
        <taxon>Neoaves</taxon>
        <taxon>Gruiformes</taxon>
        <taxon>Gruidae</taxon>
        <taxon>Balearica</taxon>
    </lineage>
</organism>
<reference evidence="7 8" key="1">
    <citation type="submission" date="2014-04" db="EMBL/GenBank/DDBJ databases">
        <title>Genome evolution of avian class.</title>
        <authorList>
            <person name="Zhang G."/>
            <person name="Li C."/>
        </authorList>
    </citation>
    <scope>NUCLEOTIDE SEQUENCE [LARGE SCALE GENOMIC DNA]</scope>
    <source>
        <strain evidence="7">BGI_N312</strain>
    </source>
</reference>
<dbReference type="GO" id="GO:0031410">
    <property type="term" value="C:cytoplasmic vesicle"/>
    <property type="evidence" value="ECO:0007669"/>
    <property type="project" value="TreeGrafter"/>
</dbReference>
<dbReference type="GO" id="GO:0050765">
    <property type="term" value="P:negative regulation of phagocytosis"/>
    <property type="evidence" value="ECO:0007669"/>
    <property type="project" value="TreeGrafter"/>
</dbReference>
<feature type="non-terminal residue" evidence="7">
    <location>
        <position position="54"/>
    </location>
</feature>
<gene>
    <name evidence="7" type="ORF">N312_05806</name>
</gene>
<sequence length="54" mass="6074">QPQNSLPDIVIWMLQGDKRVAYARVPAHEVLFSRNISSCCGKNCGKLQTIFLKV</sequence>
<comment type="subcellular location">
    <subcellularLocation>
        <location evidence="1">Membrane</location>
    </subcellularLocation>
</comment>
<dbReference type="GO" id="GO:0001778">
    <property type="term" value="P:plasma membrane repair"/>
    <property type="evidence" value="ECO:0007669"/>
    <property type="project" value="TreeGrafter"/>
</dbReference>
<proteinExistence type="predicted"/>
<dbReference type="GO" id="GO:0006906">
    <property type="term" value="P:vesicle fusion"/>
    <property type="evidence" value="ECO:0007669"/>
    <property type="project" value="TreeGrafter"/>
</dbReference>
<dbReference type="InterPro" id="IPR037721">
    <property type="entry name" value="Ferlin"/>
</dbReference>
<dbReference type="GO" id="GO:0030315">
    <property type="term" value="C:T-tubule"/>
    <property type="evidence" value="ECO:0007669"/>
    <property type="project" value="TreeGrafter"/>
</dbReference>
<keyword evidence="2" id="KW-0812">Transmembrane</keyword>
<dbReference type="GO" id="GO:0002280">
    <property type="term" value="P:monocyte activation involved in immune response"/>
    <property type="evidence" value="ECO:0007669"/>
    <property type="project" value="TreeGrafter"/>
</dbReference>
<dbReference type="PANTHER" id="PTHR12546">
    <property type="entry name" value="FER-1-LIKE"/>
    <property type="match status" value="1"/>
</dbReference>
<accession>A0A087VS41</accession>
<name>A0A087VS41_BALRE</name>
<dbReference type="InterPro" id="IPR012561">
    <property type="entry name" value="Ferlin_B-domain"/>
</dbReference>
<dbReference type="SMART" id="SM01201">
    <property type="entry name" value="FerB"/>
    <property type="match status" value="1"/>
</dbReference>
<evidence type="ECO:0000259" key="6">
    <source>
        <dbReference type="SMART" id="SM01201"/>
    </source>
</evidence>
<dbReference type="EMBL" id="KL503511">
    <property type="protein sequence ID" value="KFO15433.1"/>
    <property type="molecule type" value="Genomic_DNA"/>
</dbReference>
<dbReference type="PANTHER" id="PTHR12546:SF44">
    <property type="entry name" value="DYSFERLIN"/>
    <property type="match status" value="1"/>
</dbReference>
<dbReference type="Proteomes" id="UP000053309">
    <property type="component" value="Unassembled WGS sequence"/>
</dbReference>
<dbReference type="AlphaFoldDB" id="A0A087VS41"/>
<evidence type="ECO:0000256" key="1">
    <source>
        <dbReference type="ARBA" id="ARBA00004370"/>
    </source>
</evidence>
<evidence type="ECO:0000256" key="5">
    <source>
        <dbReference type="ARBA" id="ARBA00023136"/>
    </source>
</evidence>